<feature type="transmembrane region" description="Helical" evidence="7">
    <location>
        <begin position="12"/>
        <end position="28"/>
    </location>
</feature>
<protein>
    <recommendedName>
        <fullName evidence="8">MgtC/SapB/SrpB/YhiD N-terminal domain-containing protein</fullName>
    </recommendedName>
</protein>
<dbReference type="PRINTS" id="PR01837">
    <property type="entry name" value="MGTCSAPBPROT"/>
</dbReference>
<feature type="transmembrane region" description="Helical" evidence="7">
    <location>
        <begin position="105"/>
        <end position="138"/>
    </location>
</feature>
<dbReference type="GO" id="GO:0005886">
    <property type="term" value="C:plasma membrane"/>
    <property type="evidence" value="ECO:0007669"/>
    <property type="project" value="UniProtKB-SubCell"/>
</dbReference>
<evidence type="ECO:0000259" key="8">
    <source>
        <dbReference type="Pfam" id="PF02308"/>
    </source>
</evidence>
<dbReference type="EMBL" id="ADLO01000102">
    <property type="protein sequence ID" value="KGF53864.1"/>
    <property type="molecule type" value="Genomic_DNA"/>
</dbReference>
<sequence>MSWFSIQELEYLLRIVLAAVCGGAIGFERERRSKSAGIRTHIIVALSAALMMVVSKYGFFDVIGLGGISLDASRVAAGVVTAIGFLGVGVIFTHGRTVSGVTTAAGLWATVGVGIAVGAGLYVTGGVATVLIVLFQVILHRSSPLVKTQRTGTVVLELSEAESDPAEVRRLLEERVSAVEGVRVTRLADGRAEVKCDVLFPAGYTAEDILRTLKGMPAIRSVEMHHPG</sequence>
<dbReference type="AlphaFoldDB" id="A0A096D8K8"/>
<dbReference type="PATRIC" id="fig|742738.3.peg.3504"/>
<dbReference type="RefSeq" id="WP_009257549.1">
    <property type="nucleotide sequence ID" value="NZ_KN174166.1"/>
</dbReference>
<comment type="similarity">
    <text evidence="2">Belongs to the MgtC/SapB family.</text>
</comment>
<gene>
    <name evidence="9" type="ORF">HMPREF9460_03405</name>
</gene>
<evidence type="ECO:0000313" key="9">
    <source>
        <dbReference type="EMBL" id="KGF53864.1"/>
    </source>
</evidence>
<dbReference type="PANTHER" id="PTHR33778">
    <property type="entry name" value="PROTEIN MGTC"/>
    <property type="match status" value="1"/>
</dbReference>
<dbReference type="InterPro" id="IPR049177">
    <property type="entry name" value="MgtC_SapB_SrpB_YhiD_N"/>
</dbReference>
<accession>A0A096D8K8</accession>
<evidence type="ECO:0000256" key="3">
    <source>
        <dbReference type="ARBA" id="ARBA00022475"/>
    </source>
</evidence>
<evidence type="ECO:0000256" key="1">
    <source>
        <dbReference type="ARBA" id="ARBA00004651"/>
    </source>
</evidence>
<evidence type="ECO:0000256" key="4">
    <source>
        <dbReference type="ARBA" id="ARBA00022692"/>
    </source>
</evidence>
<feature type="transmembrane region" description="Helical" evidence="7">
    <location>
        <begin position="72"/>
        <end position="93"/>
    </location>
</feature>
<feature type="domain" description="MgtC/SapB/SrpB/YhiD N-terminal" evidence="8">
    <location>
        <begin position="15"/>
        <end position="141"/>
    </location>
</feature>
<proteinExistence type="inferred from homology"/>
<keyword evidence="4 7" id="KW-0812">Transmembrane</keyword>
<dbReference type="eggNOG" id="COG1285">
    <property type="taxonomic scope" value="Bacteria"/>
</dbReference>
<feature type="transmembrane region" description="Helical" evidence="7">
    <location>
        <begin position="40"/>
        <end position="60"/>
    </location>
</feature>
<evidence type="ECO:0000256" key="7">
    <source>
        <dbReference type="SAM" id="Phobius"/>
    </source>
</evidence>
<keyword evidence="10" id="KW-1185">Reference proteome</keyword>
<dbReference type="HOGENOM" id="CLU_079292_0_1_9"/>
<name>A0A096D8K8_FLAPL</name>
<dbReference type="InterPro" id="IPR003416">
    <property type="entry name" value="MgtC/SapB/SrpB/YhiD_fam"/>
</dbReference>
<evidence type="ECO:0000313" key="10">
    <source>
        <dbReference type="Proteomes" id="UP000029585"/>
    </source>
</evidence>
<evidence type="ECO:0000256" key="6">
    <source>
        <dbReference type="ARBA" id="ARBA00023136"/>
    </source>
</evidence>
<keyword evidence="6 7" id="KW-0472">Membrane</keyword>
<organism evidence="9 10">
    <name type="scientific">Flavonifractor plautii 1_3_50AFAA</name>
    <dbReference type="NCBI Taxonomy" id="742738"/>
    <lineage>
        <taxon>Bacteria</taxon>
        <taxon>Bacillati</taxon>
        <taxon>Bacillota</taxon>
        <taxon>Clostridia</taxon>
        <taxon>Eubacteriales</taxon>
        <taxon>Oscillospiraceae</taxon>
        <taxon>Flavonifractor</taxon>
    </lineage>
</organism>
<comment type="subcellular location">
    <subcellularLocation>
        <location evidence="1">Cell membrane</location>
        <topology evidence="1">Multi-pass membrane protein</topology>
    </subcellularLocation>
</comment>
<dbReference type="Proteomes" id="UP000029585">
    <property type="component" value="Unassembled WGS sequence"/>
</dbReference>
<dbReference type="Pfam" id="PF02308">
    <property type="entry name" value="MgtC"/>
    <property type="match status" value="1"/>
</dbReference>
<comment type="caution">
    <text evidence="9">The sequence shown here is derived from an EMBL/GenBank/DDBJ whole genome shotgun (WGS) entry which is preliminary data.</text>
</comment>
<evidence type="ECO:0000256" key="2">
    <source>
        <dbReference type="ARBA" id="ARBA00009298"/>
    </source>
</evidence>
<keyword evidence="5 7" id="KW-1133">Transmembrane helix</keyword>
<reference evidence="9 10" key="1">
    <citation type="submission" date="2011-08" db="EMBL/GenBank/DDBJ databases">
        <title>The Genome Sequence of Clostridium orbiscindens 1_3_50AFAA.</title>
        <authorList>
            <consortium name="The Broad Institute Genome Sequencing Platform"/>
            <person name="Earl A."/>
            <person name="Ward D."/>
            <person name="Feldgarden M."/>
            <person name="Gevers D."/>
            <person name="Daigneault M."/>
            <person name="Strauss J."/>
            <person name="Allen-Vercoe E."/>
            <person name="Young S.K."/>
            <person name="Zeng Q."/>
            <person name="Gargeya S."/>
            <person name="Fitzgerald M."/>
            <person name="Haas B."/>
            <person name="Abouelleil A."/>
            <person name="Alvarado L."/>
            <person name="Arachchi H.M."/>
            <person name="Berlin A."/>
            <person name="Brown A."/>
            <person name="Chapman S.B."/>
            <person name="Chen Z."/>
            <person name="Dunbar C."/>
            <person name="Freedman E."/>
            <person name="Gearin G."/>
            <person name="Gellesch M."/>
            <person name="Goldberg J."/>
            <person name="Griggs A."/>
            <person name="Gujja S."/>
            <person name="Heiman D."/>
            <person name="Howarth C."/>
            <person name="Larson L."/>
            <person name="Lui A."/>
            <person name="MacDonald P.J.P."/>
            <person name="Montmayeur A."/>
            <person name="Murphy C."/>
            <person name="Neiman D."/>
            <person name="Pearson M."/>
            <person name="Priest M."/>
            <person name="Roberts A."/>
            <person name="Saif S."/>
            <person name="Shea T."/>
            <person name="Shenoy N."/>
            <person name="Sisk P."/>
            <person name="Stolte C."/>
            <person name="Sykes S."/>
            <person name="Wortman J."/>
            <person name="Nusbaum C."/>
            <person name="Birren B."/>
        </authorList>
    </citation>
    <scope>NUCLEOTIDE SEQUENCE [LARGE SCALE GENOMIC DNA]</scope>
    <source>
        <strain evidence="9 10">1_3_50AFAA</strain>
    </source>
</reference>
<keyword evidence="3" id="KW-1003">Cell membrane</keyword>
<dbReference type="PANTHER" id="PTHR33778:SF1">
    <property type="entry name" value="MAGNESIUM TRANSPORTER YHID-RELATED"/>
    <property type="match status" value="1"/>
</dbReference>
<evidence type="ECO:0000256" key="5">
    <source>
        <dbReference type="ARBA" id="ARBA00022989"/>
    </source>
</evidence>